<keyword evidence="3 9" id="KW-0813">Transport</keyword>
<dbReference type="Pfam" id="PF26002">
    <property type="entry name" value="Beta-barrel_AprE"/>
    <property type="match status" value="1"/>
</dbReference>
<dbReference type="EMBL" id="JAYMYJ010000029">
    <property type="protein sequence ID" value="MEB4589957.1"/>
    <property type="molecule type" value="Genomic_DNA"/>
</dbReference>
<accession>A0ABU6CV57</accession>
<evidence type="ECO:0000256" key="2">
    <source>
        <dbReference type="ARBA" id="ARBA00009477"/>
    </source>
</evidence>
<dbReference type="Gene3D" id="2.40.50.100">
    <property type="match status" value="1"/>
</dbReference>
<keyword evidence="7 9" id="KW-1133">Transmembrane helix</keyword>
<gene>
    <name evidence="13" type="ORF">VSS37_03105</name>
</gene>
<keyword evidence="10" id="KW-0175">Coiled coil</keyword>
<evidence type="ECO:0000313" key="13">
    <source>
        <dbReference type="EMBL" id="MEB4589957.1"/>
    </source>
</evidence>
<dbReference type="PANTHER" id="PTHR30386:SF17">
    <property type="entry name" value="ALKALINE PROTEASE SECRETION PROTEIN APRE"/>
    <property type="match status" value="1"/>
</dbReference>
<feature type="domain" description="AprE-like beta-barrel" evidence="12">
    <location>
        <begin position="327"/>
        <end position="416"/>
    </location>
</feature>
<dbReference type="SUPFAM" id="SSF111369">
    <property type="entry name" value="HlyD-like secretion proteins"/>
    <property type="match status" value="1"/>
</dbReference>
<organism evidence="13 14">
    <name type="scientific">Candidatus Thiothrix phosphatis</name>
    <dbReference type="NCBI Taxonomy" id="3112415"/>
    <lineage>
        <taxon>Bacteria</taxon>
        <taxon>Pseudomonadati</taxon>
        <taxon>Pseudomonadota</taxon>
        <taxon>Gammaproteobacteria</taxon>
        <taxon>Thiotrichales</taxon>
        <taxon>Thiotrichaceae</taxon>
        <taxon>Thiothrix</taxon>
    </lineage>
</organism>
<dbReference type="PANTHER" id="PTHR30386">
    <property type="entry name" value="MEMBRANE FUSION SUBUNIT OF EMRAB-TOLC MULTIDRUG EFFLUX PUMP"/>
    <property type="match status" value="1"/>
</dbReference>
<evidence type="ECO:0000256" key="7">
    <source>
        <dbReference type="ARBA" id="ARBA00022989"/>
    </source>
</evidence>
<evidence type="ECO:0000256" key="10">
    <source>
        <dbReference type="SAM" id="Coils"/>
    </source>
</evidence>
<dbReference type="PRINTS" id="PR01490">
    <property type="entry name" value="RTXTOXIND"/>
</dbReference>
<evidence type="ECO:0000256" key="5">
    <source>
        <dbReference type="ARBA" id="ARBA00022519"/>
    </source>
</evidence>
<dbReference type="NCBIfam" id="TIGR01843">
    <property type="entry name" value="type_I_hlyD"/>
    <property type="match status" value="1"/>
</dbReference>
<evidence type="ECO:0000256" key="8">
    <source>
        <dbReference type="ARBA" id="ARBA00023136"/>
    </source>
</evidence>
<protein>
    <recommendedName>
        <fullName evidence="9">Membrane fusion protein (MFP) family protein</fullName>
    </recommendedName>
</protein>
<evidence type="ECO:0000313" key="14">
    <source>
        <dbReference type="Proteomes" id="UP001308005"/>
    </source>
</evidence>
<name>A0ABU6CV57_9GAMM</name>
<feature type="transmembrane region" description="Helical" evidence="9">
    <location>
        <begin position="23"/>
        <end position="43"/>
    </location>
</feature>
<dbReference type="InterPro" id="IPR010129">
    <property type="entry name" value="T1SS_HlyD"/>
</dbReference>
<evidence type="ECO:0000256" key="4">
    <source>
        <dbReference type="ARBA" id="ARBA00022475"/>
    </source>
</evidence>
<evidence type="ECO:0000256" key="3">
    <source>
        <dbReference type="ARBA" id="ARBA00022448"/>
    </source>
</evidence>
<feature type="domain" description="AprE-like long alpha-helical hairpin" evidence="11">
    <location>
        <begin position="96"/>
        <end position="284"/>
    </location>
</feature>
<evidence type="ECO:0000259" key="11">
    <source>
        <dbReference type="Pfam" id="PF25994"/>
    </source>
</evidence>
<proteinExistence type="inferred from homology"/>
<dbReference type="Gene3D" id="2.40.30.170">
    <property type="match status" value="1"/>
</dbReference>
<feature type="coiled-coil region" evidence="10">
    <location>
        <begin position="236"/>
        <end position="285"/>
    </location>
</feature>
<evidence type="ECO:0000259" key="12">
    <source>
        <dbReference type="Pfam" id="PF26002"/>
    </source>
</evidence>
<reference evidence="14" key="1">
    <citation type="submission" date="2023-07" db="EMBL/GenBank/DDBJ databases">
        <title>The carbon used by Thiothrix.</title>
        <authorList>
            <person name="Chen L."/>
        </authorList>
    </citation>
    <scope>NUCLEOTIDE SEQUENCE [LARGE SCALE GENOMIC DNA]</scope>
</reference>
<evidence type="ECO:0000256" key="6">
    <source>
        <dbReference type="ARBA" id="ARBA00022692"/>
    </source>
</evidence>
<dbReference type="InterPro" id="IPR050739">
    <property type="entry name" value="MFP"/>
</dbReference>
<comment type="caution">
    <text evidence="13">The sequence shown here is derived from an EMBL/GenBank/DDBJ whole genome shotgun (WGS) entry which is preliminary data.</text>
</comment>
<comment type="subcellular location">
    <subcellularLocation>
        <location evidence="1 9">Cell inner membrane</location>
        <topology evidence="1 9">Single-pass membrane protein</topology>
    </subcellularLocation>
</comment>
<dbReference type="Pfam" id="PF25994">
    <property type="entry name" value="HH_AprE"/>
    <property type="match status" value="1"/>
</dbReference>
<sequence>MTQTTLQDSRNSLADIQQEIRKGYFLIVGLLLLFSIFVGIVPIKTAAIAPGQLIVEGEKKSVQHLEGGIIQQILVKEGDLVEEGQVLAKLDETRLRTEVNSLETQLILSQARKARWQAQLAGSKTLEFSPWLLERRHNPQAASAMDDQQKLYTNSQELFKEQQKSFQLQIAQAQEKAHGSQQQLQQKKQQHQQIKQEIQNQQNLLAKGLVTRSLLLDLEERSGDAAINASELGSSATVYQHQAEQLSSELAKLEHSHLTEAAEKLDELGEQIATAEQTLIARQQQLARASIRAPISGYVVNMQVNTQGGVLGAGQTLMEIIPSQGSMVVEAQILPKDRDVVQIGQPAEIRFSAFKQNAGLPIQGKVKLISADIIKHPEDQSPYYKTLIELDMAASQLPDNMTLHPGMQAEVMIVTGEKTLLSYISSPLTASFNRALTEN</sequence>
<dbReference type="Proteomes" id="UP001308005">
    <property type="component" value="Unassembled WGS sequence"/>
</dbReference>
<keyword evidence="6 9" id="KW-0812">Transmembrane</keyword>
<keyword evidence="4 9" id="KW-1003">Cell membrane</keyword>
<evidence type="ECO:0000256" key="9">
    <source>
        <dbReference type="RuleBase" id="RU365093"/>
    </source>
</evidence>
<dbReference type="RefSeq" id="WP_324693179.1">
    <property type="nucleotide sequence ID" value="NZ_JAYMYJ010000029.1"/>
</dbReference>
<feature type="coiled-coil region" evidence="10">
    <location>
        <begin position="170"/>
        <end position="204"/>
    </location>
</feature>
<evidence type="ECO:0000256" key="1">
    <source>
        <dbReference type="ARBA" id="ARBA00004377"/>
    </source>
</evidence>
<dbReference type="InterPro" id="IPR058781">
    <property type="entry name" value="HH_AprE-like"/>
</dbReference>
<comment type="similarity">
    <text evidence="2 9">Belongs to the membrane fusion protein (MFP) (TC 8.A.1) family.</text>
</comment>
<dbReference type="Gene3D" id="1.10.287.470">
    <property type="entry name" value="Helix hairpin bin"/>
    <property type="match status" value="1"/>
</dbReference>
<keyword evidence="8 9" id="KW-0472">Membrane</keyword>
<dbReference type="InterPro" id="IPR058982">
    <property type="entry name" value="Beta-barrel_AprE"/>
</dbReference>
<keyword evidence="5 9" id="KW-0997">Cell inner membrane</keyword>
<keyword evidence="14" id="KW-1185">Reference proteome</keyword>